<comment type="caution">
    <text evidence="1">The sequence shown here is derived from an EMBL/GenBank/DDBJ whole genome shotgun (WGS) entry which is preliminary data.</text>
</comment>
<organism evidence="1 2">
    <name type="scientific">Hymenobacter crusticola</name>
    <dbReference type="NCBI Taxonomy" id="1770526"/>
    <lineage>
        <taxon>Bacteria</taxon>
        <taxon>Pseudomonadati</taxon>
        <taxon>Bacteroidota</taxon>
        <taxon>Cytophagia</taxon>
        <taxon>Cytophagales</taxon>
        <taxon>Hymenobacteraceae</taxon>
        <taxon>Hymenobacter</taxon>
    </lineage>
</organism>
<evidence type="ECO:0008006" key="3">
    <source>
        <dbReference type="Google" id="ProtNLM"/>
    </source>
</evidence>
<gene>
    <name evidence="1" type="ORF">BXP70_12225</name>
</gene>
<evidence type="ECO:0000313" key="1">
    <source>
        <dbReference type="EMBL" id="OUJ73739.1"/>
    </source>
</evidence>
<proteinExistence type="predicted"/>
<reference evidence="1 2" key="1">
    <citation type="submission" date="2017-01" db="EMBL/GenBank/DDBJ databases">
        <title>A new Hymenobacter.</title>
        <authorList>
            <person name="Liang Y."/>
            <person name="Feng F."/>
        </authorList>
    </citation>
    <scope>NUCLEOTIDE SEQUENCE [LARGE SCALE GENOMIC DNA]</scope>
    <source>
        <strain evidence="1">MIMBbqt21</strain>
    </source>
</reference>
<dbReference type="EMBL" id="MTSE01000005">
    <property type="protein sequence ID" value="OUJ73739.1"/>
    <property type="molecule type" value="Genomic_DNA"/>
</dbReference>
<accession>A0A243WE68</accession>
<name>A0A243WE68_9BACT</name>
<dbReference type="AlphaFoldDB" id="A0A243WE68"/>
<dbReference type="OrthoDB" id="679343at2"/>
<dbReference type="Proteomes" id="UP000194873">
    <property type="component" value="Unassembled WGS sequence"/>
</dbReference>
<sequence>MKPPRIITNSPLARVARQVLGSSSVAMVLGNTIHLSGATQEEFLRDPYWVAHEMCHIRQFREHGYLPFLWKYLVESARVGYYNNKYEAEARVAGQRDASLYARNGVLPDPATMHRGAGEPS</sequence>
<protein>
    <recommendedName>
        <fullName evidence="3">DUF4157 domain-containing protein</fullName>
    </recommendedName>
</protein>
<evidence type="ECO:0000313" key="2">
    <source>
        <dbReference type="Proteomes" id="UP000194873"/>
    </source>
</evidence>
<dbReference type="RefSeq" id="WP_086594348.1">
    <property type="nucleotide sequence ID" value="NZ_MTSE01000005.1"/>
</dbReference>
<keyword evidence="2" id="KW-1185">Reference proteome</keyword>